<sequence length="148" mass="16427">MQIWVDADACPVPVKEVLFKAARRTETLVTFVANHTLSIPPSPFLKFLQVEKGYDIADNEIVRRAQEGDLVISGDIPLAAEVIEKGAQVINTRGERLTKNNIGARLNMRDFMETMRSSGVQSGGAPPYSPQDKQAFANQLDRMLAQKR</sequence>
<evidence type="ECO:0000313" key="3">
    <source>
        <dbReference type="EMBL" id="GMG87220.1"/>
    </source>
</evidence>
<comment type="similarity">
    <text evidence="1 2">Belongs to the UPF0178 family.</text>
</comment>
<dbReference type="Proteomes" id="UP001224392">
    <property type="component" value="Unassembled WGS sequence"/>
</dbReference>
<evidence type="ECO:0000313" key="4">
    <source>
        <dbReference type="Proteomes" id="UP001224392"/>
    </source>
</evidence>
<name>A0ABQ6LYQ3_9GAMM</name>
<dbReference type="HAMAP" id="MF_00489">
    <property type="entry name" value="UPF0178"/>
    <property type="match status" value="1"/>
</dbReference>
<dbReference type="CDD" id="cd18720">
    <property type="entry name" value="PIN_YqxD-like"/>
    <property type="match status" value="1"/>
</dbReference>
<comment type="caution">
    <text evidence="3">The sequence shown here is derived from an EMBL/GenBank/DDBJ whole genome shotgun (WGS) entry which is preliminary data.</text>
</comment>
<dbReference type="PANTHER" id="PTHR35146:SF1">
    <property type="entry name" value="UPF0178 PROTEIN YAII"/>
    <property type="match status" value="1"/>
</dbReference>
<dbReference type="RefSeq" id="WP_285763856.1">
    <property type="nucleotide sequence ID" value="NZ_BSYJ01000003.1"/>
</dbReference>
<proteinExistence type="inferred from homology"/>
<organism evidence="3 4">
    <name type="scientific">Biformimicrobium ophioploci</name>
    <dbReference type="NCBI Taxonomy" id="3036711"/>
    <lineage>
        <taxon>Bacteria</taxon>
        <taxon>Pseudomonadati</taxon>
        <taxon>Pseudomonadota</taxon>
        <taxon>Gammaproteobacteria</taxon>
        <taxon>Cellvibrionales</taxon>
        <taxon>Microbulbiferaceae</taxon>
        <taxon>Biformimicrobium</taxon>
    </lineage>
</organism>
<keyword evidence="4" id="KW-1185">Reference proteome</keyword>
<evidence type="ECO:0000256" key="2">
    <source>
        <dbReference type="HAMAP-Rule" id="MF_00489"/>
    </source>
</evidence>
<reference evidence="3 4" key="1">
    <citation type="submission" date="2023-04" db="EMBL/GenBank/DDBJ databases">
        <title>Marinobulbifer ophiurae gen. nov., sp. Nov., isolate from tissue of brittle star Ophioplocus japonicus.</title>
        <authorList>
            <person name="Kawano K."/>
            <person name="Sawayama S."/>
            <person name="Nakagawa S."/>
        </authorList>
    </citation>
    <scope>NUCLEOTIDE SEQUENCE [LARGE SCALE GENOMIC DNA]</scope>
    <source>
        <strain evidence="3 4">NKW57</strain>
    </source>
</reference>
<dbReference type="InterPro" id="IPR003791">
    <property type="entry name" value="UPF0178"/>
</dbReference>
<dbReference type="Pfam" id="PF02639">
    <property type="entry name" value="DUF188"/>
    <property type="match status" value="1"/>
</dbReference>
<dbReference type="PANTHER" id="PTHR35146">
    <property type="entry name" value="UPF0178 PROTEIN YAII"/>
    <property type="match status" value="1"/>
</dbReference>
<dbReference type="EMBL" id="BSYJ01000003">
    <property type="protein sequence ID" value="GMG87220.1"/>
    <property type="molecule type" value="Genomic_DNA"/>
</dbReference>
<gene>
    <name evidence="3" type="ORF">MNKW57_15410</name>
</gene>
<accession>A0ABQ6LYQ3</accession>
<protein>
    <recommendedName>
        <fullName evidence="2">UPF0178 protein MNKW57_15410</fullName>
    </recommendedName>
</protein>
<evidence type="ECO:0000256" key="1">
    <source>
        <dbReference type="ARBA" id="ARBA00008522"/>
    </source>
</evidence>
<dbReference type="NCBIfam" id="NF001095">
    <property type="entry name" value="PRK00124.1"/>
    <property type="match status" value="1"/>
</dbReference>